<name>A0A9X1XYY4_9BACL</name>
<reference evidence="2" key="1">
    <citation type="submission" date="2022-04" db="EMBL/GenBank/DDBJ databases">
        <authorList>
            <person name="Seo M.-J."/>
        </authorList>
    </citation>
    <scope>NUCLEOTIDE SEQUENCE</scope>
    <source>
        <strain evidence="2">MBLB2552</strain>
    </source>
</reference>
<protein>
    <submittedName>
        <fullName evidence="2">DUF1540 domain-containing protein</fullName>
    </submittedName>
</protein>
<proteinExistence type="predicted"/>
<feature type="domain" description="DUF1540" evidence="1">
    <location>
        <begin position="9"/>
        <end position="70"/>
    </location>
</feature>
<keyword evidence="3" id="KW-1185">Reference proteome</keyword>
<evidence type="ECO:0000259" key="1">
    <source>
        <dbReference type="Pfam" id="PF07561"/>
    </source>
</evidence>
<organism evidence="2 3">
    <name type="scientific">Paenibacillus mellifer</name>
    <dbReference type="NCBI Taxonomy" id="2937794"/>
    <lineage>
        <taxon>Bacteria</taxon>
        <taxon>Bacillati</taxon>
        <taxon>Bacillota</taxon>
        <taxon>Bacilli</taxon>
        <taxon>Bacillales</taxon>
        <taxon>Paenibacillaceae</taxon>
        <taxon>Paenibacillus</taxon>
    </lineage>
</organism>
<evidence type="ECO:0000313" key="3">
    <source>
        <dbReference type="Proteomes" id="UP001139534"/>
    </source>
</evidence>
<dbReference type="EMBL" id="JALPRK010000009">
    <property type="protein sequence ID" value="MCK8487869.1"/>
    <property type="molecule type" value="Genomic_DNA"/>
</dbReference>
<dbReference type="AlphaFoldDB" id="A0A9X1XYY4"/>
<sequence length="77" mass="8421">MPNGDKPMVKCSVSNCTYWGDKNVCNADVIMIDVDQHANSRYSAEFAGETFDTEHRDSAPSSAATCCHTFKPKSKSS</sequence>
<accession>A0A9X1XYY4</accession>
<dbReference type="Pfam" id="PF07561">
    <property type="entry name" value="DUF1540"/>
    <property type="match status" value="1"/>
</dbReference>
<dbReference type="Proteomes" id="UP001139534">
    <property type="component" value="Unassembled WGS sequence"/>
</dbReference>
<comment type="caution">
    <text evidence="2">The sequence shown here is derived from an EMBL/GenBank/DDBJ whole genome shotgun (WGS) entry which is preliminary data.</text>
</comment>
<evidence type="ECO:0000313" key="2">
    <source>
        <dbReference type="EMBL" id="MCK8487869.1"/>
    </source>
</evidence>
<gene>
    <name evidence="2" type="ORF">M0651_11860</name>
</gene>
<dbReference type="InterPro" id="IPR011437">
    <property type="entry name" value="DUF1540"/>
</dbReference>